<accession>A0A061DAN6</accession>
<name>A0A061DAN6_BABBI</name>
<dbReference type="EMBL" id="LK391708">
    <property type="protein sequence ID" value="CDR95969.1"/>
    <property type="molecule type" value="Genomic_DNA"/>
</dbReference>
<keyword evidence="1" id="KW-0812">Transmembrane</keyword>
<dbReference type="GeneID" id="24564510"/>
<feature type="transmembrane region" description="Helical" evidence="1">
    <location>
        <begin position="12"/>
        <end position="35"/>
    </location>
</feature>
<evidence type="ECO:0000256" key="1">
    <source>
        <dbReference type="SAM" id="Phobius"/>
    </source>
</evidence>
<reference evidence="3" key="1">
    <citation type="submission" date="2014-06" db="EMBL/GenBank/DDBJ databases">
        <authorList>
            <person name="Aslett M."/>
            <person name="De Silva N."/>
        </authorList>
    </citation>
    <scope>NUCLEOTIDE SEQUENCE [LARGE SCALE GENOMIC DNA]</scope>
    <source>
        <strain evidence="3">Bond</strain>
    </source>
</reference>
<dbReference type="Proteomes" id="UP000033188">
    <property type="component" value="Chromosome 2"/>
</dbReference>
<dbReference type="KEGG" id="bbig:BBBOND_0211160"/>
<dbReference type="AlphaFoldDB" id="A0A061DAN6"/>
<keyword evidence="1" id="KW-1133">Transmembrane helix</keyword>
<sequence>MSKDSNNNADMPGAVIAFLSLFLMLVGMAVVTMIYHGIWPFEKIHNELYGVSDISDPYERFPAKDQY</sequence>
<keyword evidence="3" id="KW-1185">Reference proteome</keyword>
<dbReference type="RefSeq" id="XP_012768155.1">
    <property type="nucleotide sequence ID" value="XM_012912701.1"/>
</dbReference>
<keyword evidence="1" id="KW-0472">Membrane</keyword>
<protein>
    <submittedName>
        <fullName evidence="2">Uncharacterized protein</fullName>
    </submittedName>
</protein>
<evidence type="ECO:0000313" key="2">
    <source>
        <dbReference type="EMBL" id="CDR95969.1"/>
    </source>
</evidence>
<gene>
    <name evidence="2" type="ORF">BBBOND_0211160</name>
</gene>
<dbReference type="VEuPathDB" id="PiroplasmaDB:BBBOND_0211160"/>
<evidence type="ECO:0000313" key="3">
    <source>
        <dbReference type="Proteomes" id="UP000033188"/>
    </source>
</evidence>
<organism evidence="2 3">
    <name type="scientific">Babesia bigemina</name>
    <dbReference type="NCBI Taxonomy" id="5866"/>
    <lineage>
        <taxon>Eukaryota</taxon>
        <taxon>Sar</taxon>
        <taxon>Alveolata</taxon>
        <taxon>Apicomplexa</taxon>
        <taxon>Aconoidasida</taxon>
        <taxon>Piroplasmida</taxon>
        <taxon>Babesiidae</taxon>
        <taxon>Babesia</taxon>
    </lineage>
</organism>
<proteinExistence type="predicted"/>